<dbReference type="EMBL" id="HBGF01033400">
    <property type="protein sequence ID" value="CAD9130777.1"/>
    <property type="molecule type" value="Transcribed_RNA"/>
</dbReference>
<evidence type="ECO:0000313" key="3">
    <source>
        <dbReference type="EMBL" id="CAD9130777.1"/>
    </source>
</evidence>
<accession>A0A7S1MG40</accession>
<feature type="transmembrane region" description="Helical" evidence="1">
    <location>
        <begin position="172"/>
        <end position="191"/>
    </location>
</feature>
<keyword evidence="1" id="KW-0812">Transmembrane</keyword>
<proteinExistence type="predicted"/>
<evidence type="ECO:0000256" key="2">
    <source>
        <dbReference type="SAM" id="SignalP"/>
    </source>
</evidence>
<feature type="signal peptide" evidence="2">
    <location>
        <begin position="1"/>
        <end position="20"/>
    </location>
</feature>
<keyword evidence="1" id="KW-0472">Membrane</keyword>
<evidence type="ECO:0000256" key="1">
    <source>
        <dbReference type="SAM" id="Phobius"/>
    </source>
</evidence>
<reference evidence="3" key="1">
    <citation type="submission" date="2021-01" db="EMBL/GenBank/DDBJ databases">
        <authorList>
            <person name="Corre E."/>
            <person name="Pelletier E."/>
            <person name="Niang G."/>
            <person name="Scheremetjew M."/>
            <person name="Finn R."/>
            <person name="Kale V."/>
            <person name="Holt S."/>
            <person name="Cochrane G."/>
            <person name="Meng A."/>
            <person name="Brown T."/>
            <person name="Cohen L."/>
        </authorList>
    </citation>
    <scope>NUCLEOTIDE SEQUENCE</scope>
    <source>
        <strain evidence="3">CCAP 1951/1</strain>
    </source>
</reference>
<feature type="chain" id="PRO_5031209251" evidence="2">
    <location>
        <begin position="21"/>
        <end position="211"/>
    </location>
</feature>
<keyword evidence="2" id="KW-0732">Signal</keyword>
<keyword evidence="1" id="KW-1133">Transmembrane helix</keyword>
<gene>
    <name evidence="3" type="ORF">NDES1114_LOCUS22358</name>
</gene>
<name>A0A7S1MG40_NEODS</name>
<organism evidence="3">
    <name type="scientific">Neobodo designis</name>
    <name type="common">Flagellated protozoan</name>
    <name type="synonym">Bodo designis</name>
    <dbReference type="NCBI Taxonomy" id="312471"/>
    <lineage>
        <taxon>Eukaryota</taxon>
        <taxon>Discoba</taxon>
        <taxon>Euglenozoa</taxon>
        <taxon>Kinetoplastea</taxon>
        <taxon>Metakinetoplastina</taxon>
        <taxon>Neobodonida</taxon>
        <taxon>Neobodo</taxon>
    </lineage>
</organism>
<sequence>MPTSWLVLAVVANLLSLSAAAWNYGDALPVALGVRHGSVKNRRHAIAGQYAPRVGMHSIVTIPAFHDEHGKPKGKDEPAEEHPEHLRHFHVAPGTAIQLHFSALKQQTGWIPLDRPEGGERLANLLITFTYRKGVFADVSGISYERRYARHTEDLVIEYVWKEAKRSDPDRGVVVAYCFSFAMLIAVALRLSSPKRFSDVWQVTVMRHRQD</sequence>
<dbReference type="AlphaFoldDB" id="A0A7S1MG40"/>
<protein>
    <submittedName>
        <fullName evidence="3">Uncharacterized protein</fullName>
    </submittedName>
</protein>